<dbReference type="SUPFAM" id="SSF46785">
    <property type="entry name" value="Winged helix' DNA-binding domain"/>
    <property type="match status" value="1"/>
</dbReference>
<accession>A0A918JPB5</accession>
<keyword evidence="4" id="KW-1185">Reference proteome</keyword>
<proteinExistence type="predicted"/>
<dbReference type="AlphaFoldDB" id="A0A918JPB5"/>
<dbReference type="PROSITE" id="PS50995">
    <property type="entry name" value="HTH_MARR_2"/>
    <property type="match status" value="1"/>
</dbReference>
<dbReference type="Gene3D" id="1.10.10.10">
    <property type="entry name" value="Winged helix-like DNA-binding domain superfamily/Winged helix DNA-binding domain"/>
    <property type="match status" value="1"/>
</dbReference>
<evidence type="ECO:0000313" key="3">
    <source>
        <dbReference type="EMBL" id="GGW88100.1"/>
    </source>
</evidence>
<evidence type="ECO:0000259" key="2">
    <source>
        <dbReference type="PROSITE" id="PS50995"/>
    </source>
</evidence>
<reference evidence="3" key="2">
    <citation type="submission" date="2020-09" db="EMBL/GenBank/DDBJ databases">
        <authorList>
            <person name="Sun Q."/>
            <person name="Kim S."/>
        </authorList>
    </citation>
    <scope>NUCLEOTIDE SEQUENCE</scope>
    <source>
        <strain evidence="3">KCTC 23732</strain>
    </source>
</reference>
<dbReference type="InterPro" id="IPR036388">
    <property type="entry name" value="WH-like_DNA-bd_sf"/>
</dbReference>
<evidence type="ECO:0000313" key="4">
    <source>
        <dbReference type="Proteomes" id="UP000608345"/>
    </source>
</evidence>
<feature type="region of interest" description="Disordered" evidence="1">
    <location>
        <begin position="1"/>
        <end position="31"/>
    </location>
</feature>
<dbReference type="GO" id="GO:0003700">
    <property type="term" value="F:DNA-binding transcription factor activity"/>
    <property type="evidence" value="ECO:0007669"/>
    <property type="project" value="InterPro"/>
</dbReference>
<gene>
    <name evidence="3" type="ORF">GCM10011450_17590</name>
</gene>
<dbReference type="SMART" id="SM00347">
    <property type="entry name" value="HTH_MARR"/>
    <property type="match status" value="1"/>
</dbReference>
<evidence type="ECO:0000256" key="1">
    <source>
        <dbReference type="SAM" id="MobiDB-lite"/>
    </source>
</evidence>
<dbReference type="Pfam" id="PF12802">
    <property type="entry name" value="MarR_2"/>
    <property type="match status" value="1"/>
</dbReference>
<dbReference type="PANTHER" id="PTHR33164">
    <property type="entry name" value="TRANSCRIPTIONAL REGULATOR, MARR FAMILY"/>
    <property type="match status" value="1"/>
</dbReference>
<dbReference type="RefSeq" id="WP_189385118.1">
    <property type="nucleotide sequence ID" value="NZ_BAABFY010000006.1"/>
</dbReference>
<dbReference type="GO" id="GO:0006950">
    <property type="term" value="P:response to stress"/>
    <property type="evidence" value="ECO:0007669"/>
    <property type="project" value="TreeGrafter"/>
</dbReference>
<dbReference type="Proteomes" id="UP000608345">
    <property type="component" value="Unassembled WGS sequence"/>
</dbReference>
<protein>
    <recommendedName>
        <fullName evidence="2">HTH marR-type domain-containing protein</fullName>
    </recommendedName>
</protein>
<dbReference type="InterPro" id="IPR000835">
    <property type="entry name" value="HTH_MarR-typ"/>
</dbReference>
<dbReference type="EMBL" id="BMYS01000011">
    <property type="protein sequence ID" value="GGW88100.1"/>
    <property type="molecule type" value="Genomic_DNA"/>
</dbReference>
<name>A0A918JPB5_9BURK</name>
<dbReference type="PANTHER" id="PTHR33164:SF43">
    <property type="entry name" value="HTH-TYPE TRANSCRIPTIONAL REPRESSOR YETL"/>
    <property type="match status" value="1"/>
</dbReference>
<sequence length="180" mass="20409">MNQPIQLARASSQTRPRDEDNAVSKAHTTTIRRPSLTPEMVGFRLLKLTNLLTRPFFGKFAKQHALTLTEWRTMVVLANRPGIASQDIAALTGLHPMNISRAVTGLRNAGRVRDERDPDNHRRSLLWLTEAGQQTFREIAPHSEQQAAFLLEPFTEEELQQLAVMVDKLVKRAEEFTEGE</sequence>
<dbReference type="InterPro" id="IPR039422">
    <property type="entry name" value="MarR/SlyA-like"/>
</dbReference>
<feature type="domain" description="HTH marR-type" evidence="2">
    <location>
        <begin position="38"/>
        <end position="171"/>
    </location>
</feature>
<comment type="caution">
    <text evidence="3">The sequence shown here is derived from an EMBL/GenBank/DDBJ whole genome shotgun (WGS) entry which is preliminary data.</text>
</comment>
<dbReference type="InterPro" id="IPR036390">
    <property type="entry name" value="WH_DNA-bd_sf"/>
</dbReference>
<feature type="compositionally biased region" description="Polar residues" evidence="1">
    <location>
        <begin position="1"/>
        <end position="14"/>
    </location>
</feature>
<organism evidence="3 4">
    <name type="scientific">Advenella faeciporci</name>
    <dbReference type="NCBI Taxonomy" id="797535"/>
    <lineage>
        <taxon>Bacteria</taxon>
        <taxon>Pseudomonadati</taxon>
        <taxon>Pseudomonadota</taxon>
        <taxon>Betaproteobacteria</taxon>
        <taxon>Burkholderiales</taxon>
        <taxon>Alcaligenaceae</taxon>
    </lineage>
</organism>
<reference evidence="3" key="1">
    <citation type="journal article" date="2014" name="Int. J. Syst. Evol. Microbiol.">
        <title>Complete genome sequence of Corynebacterium casei LMG S-19264T (=DSM 44701T), isolated from a smear-ripened cheese.</title>
        <authorList>
            <consortium name="US DOE Joint Genome Institute (JGI-PGF)"/>
            <person name="Walter F."/>
            <person name="Albersmeier A."/>
            <person name="Kalinowski J."/>
            <person name="Ruckert C."/>
        </authorList>
    </citation>
    <scope>NUCLEOTIDE SEQUENCE</scope>
    <source>
        <strain evidence="3">KCTC 23732</strain>
    </source>
</reference>